<reference evidence="3 4" key="2">
    <citation type="journal article" date="2012" name="Int. J. Syst. Evol. Microbiol.">
        <title>Magnetococcus marinus gen. nov., sp. nov., a marine, magnetotactic bacterium that represents a novel lineage (Magnetococcaceae fam. nov.; Magnetococcales ord. nov.) at the base of the Alphaproteobacteria.</title>
        <authorList>
            <person name="Bazylinski D.A."/>
            <person name="Williams T.J."/>
            <person name="Lefevre C.T."/>
            <person name="Berg R.J."/>
            <person name="Zhang C.L."/>
            <person name="Bowser S.S."/>
            <person name="Dean A.J."/>
            <person name="Beveridge T.J."/>
        </authorList>
    </citation>
    <scope>NUCLEOTIDE SEQUENCE [LARGE SCALE GENOMIC DNA]</scope>
    <source>
        <strain evidence="4">ATCC BAA-1437 / JCM 17883 / MC-1</strain>
    </source>
</reference>
<organism evidence="3 4">
    <name type="scientific">Magnetococcus marinus (strain ATCC BAA-1437 / JCM 17883 / MC-1)</name>
    <dbReference type="NCBI Taxonomy" id="156889"/>
    <lineage>
        <taxon>Bacteria</taxon>
        <taxon>Pseudomonadati</taxon>
        <taxon>Pseudomonadota</taxon>
        <taxon>Magnetococcia</taxon>
        <taxon>Magnetococcales</taxon>
        <taxon>Magnetococcaceae</taxon>
        <taxon>Magnetococcus</taxon>
    </lineage>
</organism>
<dbReference type="InterPro" id="IPR012909">
    <property type="entry name" value="PHA_DNA-bd_N"/>
</dbReference>
<dbReference type="Pfam" id="PF05233">
    <property type="entry name" value="PHB_acc"/>
    <property type="match status" value="1"/>
</dbReference>
<dbReference type="NCBIfam" id="TIGR01848">
    <property type="entry name" value="PHA_reg_PhaR"/>
    <property type="match status" value="1"/>
</dbReference>
<dbReference type="STRING" id="156889.Mmc1_1167"/>
<dbReference type="InterPro" id="IPR007897">
    <property type="entry name" value="PHB_accumulat"/>
</dbReference>
<sequence>MDQPRIIKKYPNRRLYDTETSEFVTLEGIHKLVVEGIEFKVIDSKSGADVTRTILLQVIADEEEKGDPVFSTDFLTMIIRLYGGAMQSFTGDFLKQSITFYLDNQKSFLDQIAGGKPQSKQDPYGFMAMFNKAAEQNMQFWNQWQSTLSGGKKKEDK</sequence>
<dbReference type="RefSeq" id="WP_011712833.1">
    <property type="nucleotide sequence ID" value="NC_008576.1"/>
</dbReference>
<dbReference type="Pfam" id="PF07879">
    <property type="entry name" value="PHB_acc_N"/>
    <property type="match status" value="1"/>
</dbReference>
<evidence type="ECO:0000313" key="3">
    <source>
        <dbReference type="EMBL" id="ABK43678.1"/>
    </source>
</evidence>
<keyword evidence="4" id="KW-1185">Reference proteome</keyword>
<feature type="domain" description="PHA accumulation regulator DNA-binding N-terminal" evidence="2">
    <location>
        <begin position="6"/>
        <end position="66"/>
    </location>
</feature>
<evidence type="ECO:0000259" key="1">
    <source>
        <dbReference type="Pfam" id="PF05233"/>
    </source>
</evidence>
<name>A0L6T5_MAGMM</name>
<dbReference type="eggNOG" id="COG5394">
    <property type="taxonomic scope" value="Bacteria"/>
</dbReference>
<dbReference type="Proteomes" id="UP000002586">
    <property type="component" value="Chromosome"/>
</dbReference>
<accession>A0L6T5</accession>
<feature type="domain" description="PHB accumulation regulatory" evidence="1">
    <location>
        <begin position="70"/>
        <end position="108"/>
    </location>
</feature>
<dbReference type="EMBL" id="CP000471">
    <property type="protein sequence ID" value="ABK43678.1"/>
    <property type="molecule type" value="Genomic_DNA"/>
</dbReference>
<evidence type="ECO:0000313" key="4">
    <source>
        <dbReference type="Proteomes" id="UP000002586"/>
    </source>
</evidence>
<dbReference type="KEGG" id="mgm:Mmc1_1167"/>
<dbReference type="InterPro" id="IPR010134">
    <property type="entry name" value="PHA_reg_PhaR"/>
</dbReference>
<dbReference type="GO" id="GO:0006355">
    <property type="term" value="P:regulation of DNA-templated transcription"/>
    <property type="evidence" value="ECO:0007669"/>
    <property type="project" value="InterPro"/>
</dbReference>
<gene>
    <name evidence="3" type="ordered locus">Mmc1_1167</name>
</gene>
<evidence type="ECO:0000259" key="2">
    <source>
        <dbReference type="Pfam" id="PF07879"/>
    </source>
</evidence>
<dbReference type="HOGENOM" id="CLU_089210_1_0_5"/>
<reference evidence="4" key="1">
    <citation type="journal article" date="2009" name="Appl. Environ. Microbiol.">
        <title>Complete genome sequence of the chemolithoautotrophic marine magnetotactic coccus strain MC-1.</title>
        <authorList>
            <person name="Schubbe S."/>
            <person name="Williams T.J."/>
            <person name="Xie G."/>
            <person name="Kiss H.E."/>
            <person name="Brettin T.S."/>
            <person name="Martinez D."/>
            <person name="Ross C.A."/>
            <person name="Schuler D."/>
            <person name="Cox B.L."/>
            <person name="Nealson K.H."/>
            <person name="Bazylinski D.A."/>
        </authorList>
    </citation>
    <scope>NUCLEOTIDE SEQUENCE [LARGE SCALE GENOMIC DNA]</scope>
    <source>
        <strain evidence="4">ATCC BAA-1437 / JCM 17883 / MC-1</strain>
    </source>
</reference>
<proteinExistence type="predicted"/>
<dbReference type="AlphaFoldDB" id="A0L6T5"/>
<protein>
    <submittedName>
        <fullName evidence="3">Polyhydroxyalkonate synthesis repressor, PhaR</fullName>
    </submittedName>
</protein>
<dbReference type="OrthoDB" id="9795345at2"/>